<evidence type="ECO:0000256" key="5">
    <source>
        <dbReference type="ARBA" id="ARBA00022692"/>
    </source>
</evidence>
<dbReference type="Pfam" id="PF02321">
    <property type="entry name" value="OEP"/>
    <property type="match status" value="1"/>
</dbReference>
<keyword evidence="6" id="KW-0472">Membrane</keyword>
<keyword evidence="3" id="KW-0813">Transport</keyword>
<feature type="chain" id="PRO_5046218974" evidence="8">
    <location>
        <begin position="20"/>
        <end position="482"/>
    </location>
</feature>
<evidence type="ECO:0000256" key="3">
    <source>
        <dbReference type="ARBA" id="ARBA00022448"/>
    </source>
</evidence>
<proteinExistence type="inferred from homology"/>
<organism evidence="9 10">
    <name type="scientific">Algivirga pacifica</name>
    <dbReference type="NCBI Taxonomy" id="1162670"/>
    <lineage>
        <taxon>Bacteria</taxon>
        <taxon>Pseudomonadati</taxon>
        <taxon>Bacteroidota</taxon>
        <taxon>Cytophagia</taxon>
        <taxon>Cytophagales</taxon>
        <taxon>Flammeovirgaceae</taxon>
        <taxon>Algivirga</taxon>
    </lineage>
</organism>
<comment type="similarity">
    <text evidence="2">Belongs to the outer membrane factor (OMF) (TC 1.B.17) family.</text>
</comment>
<dbReference type="InterPro" id="IPR051906">
    <property type="entry name" value="TolC-like"/>
</dbReference>
<keyword evidence="8" id="KW-0732">Signal</keyword>
<evidence type="ECO:0000256" key="1">
    <source>
        <dbReference type="ARBA" id="ARBA00004442"/>
    </source>
</evidence>
<gene>
    <name evidence="9" type="ORF">GCM10023331_29960</name>
</gene>
<sequence>MRALFILVFFSLSTVTAFAQADSVKILTLQTLLEQALETHPVIKQANLLSERGRMQIRLAKGFFDPKLESQYSIKETESTKKSGDEDVPTVDGDFIPNFRKWNSYVKVPLWVGEFKAGFEQNTGDKLSGENTTFEGEGFGFAGFEIPLLQGMFIDKRRALLRESQAMAFENEAKRVEKINKLILQIAKDYWEWYFAYNQYLLTERGYKLAEFRYRAVVNQAKQGAMAAIDTTEAQINMQERGISRQEARLGLKNARLQLSNHLWSPEGFPLELNDEVIPVEEPTAQLATVSLEELMMQAQTIHPELKQLEAKLEQIDVRRRLAAELLKPTLNVNYYLLARSPFDESSYERENFEKNFKAGATFSFPLFLRKERGKLQLTKIKVMETELKRKETARRIENDLMAQYNELINLQRVLEMQQQATENYRVLMRGETQKFMQGMSSVFYMNVREGKLLEAETKLFKVKASLAKSYYMLRWSAGMGI</sequence>
<evidence type="ECO:0000256" key="2">
    <source>
        <dbReference type="ARBA" id="ARBA00007613"/>
    </source>
</evidence>
<dbReference type="PANTHER" id="PTHR30026:SF20">
    <property type="entry name" value="OUTER MEMBRANE PROTEIN TOLC"/>
    <property type="match status" value="1"/>
</dbReference>
<feature type="signal peptide" evidence="8">
    <location>
        <begin position="1"/>
        <end position="19"/>
    </location>
</feature>
<accession>A0ABP9DKT0</accession>
<reference evidence="10" key="1">
    <citation type="journal article" date="2019" name="Int. J. Syst. Evol. Microbiol.">
        <title>The Global Catalogue of Microorganisms (GCM) 10K type strain sequencing project: providing services to taxonomists for standard genome sequencing and annotation.</title>
        <authorList>
            <consortium name="The Broad Institute Genomics Platform"/>
            <consortium name="The Broad Institute Genome Sequencing Center for Infectious Disease"/>
            <person name="Wu L."/>
            <person name="Ma J."/>
        </authorList>
    </citation>
    <scope>NUCLEOTIDE SEQUENCE [LARGE SCALE GENOMIC DNA]</scope>
    <source>
        <strain evidence="10">JCM 18326</strain>
    </source>
</reference>
<comment type="subcellular location">
    <subcellularLocation>
        <location evidence="1">Cell outer membrane</location>
    </subcellularLocation>
</comment>
<protein>
    <submittedName>
        <fullName evidence="9">TolC family protein</fullName>
    </submittedName>
</protein>
<name>A0ABP9DKT0_9BACT</name>
<keyword evidence="5" id="KW-0812">Transmembrane</keyword>
<evidence type="ECO:0000256" key="8">
    <source>
        <dbReference type="SAM" id="SignalP"/>
    </source>
</evidence>
<dbReference type="Proteomes" id="UP001500298">
    <property type="component" value="Unassembled WGS sequence"/>
</dbReference>
<evidence type="ECO:0000313" key="9">
    <source>
        <dbReference type="EMBL" id="GAA4842876.1"/>
    </source>
</evidence>
<keyword evidence="4" id="KW-1134">Transmembrane beta strand</keyword>
<dbReference type="Gene3D" id="1.20.1600.10">
    <property type="entry name" value="Outer membrane efflux proteins (OEP)"/>
    <property type="match status" value="1"/>
</dbReference>
<evidence type="ECO:0000256" key="7">
    <source>
        <dbReference type="ARBA" id="ARBA00023237"/>
    </source>
</evidence>
<dbReference type="SUPFAM" id="SSF56954">
    <property type="entry name" value="Outer membrane efflux proteins (OEP)"/>
    <property type="match status" value="1"/>
</dbReference>
<dbReference type="RefSeq" id="WP_345373212.1">
    <property type="nucleotide sequence ID" value="NZ_BAABJX010000045.1"/>
</dbReference>
<evidence type="ECO:0000256" key="6">
    <source>
        <dbReference type="ARBA" id="ARBA00023136"/>
    </source>
</evidence>
<comment type="caution">
    <text evidence="9">The sequence shown here is derived from an EMBL/GenBank/DDBJ whole genome shotgun (WGS) entry which is preliminary data.</text>
</comment>
<dbReference type="EMBL" id="BAABJX010000045">
    <property type="protein sequence ID" value="GAA4842876.1"/>
    <property type="molecule type" value="Genomic_DNA"/>
</dbReference>
<dbReference type="InterPro" id="IPR003423">
    <property type="entry name" value="OMP_efflux"/>
</dbReference>
<evidence type="ECO:0000256" key="4">
    <source>
        <dbReference type="ARBA" id="ARBA00022452"/>
    </source>
</evidence>
<evidence type="ECO:0000313" key="10">
    <source>
        <dbReference type="Proteomes" id="UP001500298"/>
    </source>
</evidence>
<dbReference type="PANTHER" id="PTHR30026">
    <property type="entry name" value="OUTER MEMBRANE PROTEIN TOLC"/>
    <property type="match status" value="1"/>
</dbReference>
<keyword evidence="7" id="KW-0998">Cell outer membrane</keyword>
<keyword evidence="10" id="KW-1185">Reference proteome</keyword>